<keyword evidence="1" id="KW-1133">Transmembrane helix</keyword>
<protein>
    <submittedName>
        <fullName evidence="2">Uncharacterized protein</fullName>
    </submittedName>
</protein>
<keyword evidence="1" id="KW-0472">Membrane</keyword>
<proteinExistence type="predicted"/>
<evidence type="ECO:0000256" key="1">
    <source>
        <dbReference type="SAM" id="Phobius"/>
    </source>
</evidence>
<dbReference type="Proteomes" id="UP001147695">
    <property type="component" value="Unassembled WGS sequence"/>
</dbReference>
<evidence type="ECO:0000313" key="2">
    <source>
        <dbReference type="EMBL" id="KAJ5345596.1"/>
    </source>
</evidence>
<sequence length="351" mass="38808">MSLGSLPHFSTALFGALRFIDATHVLLEAPSRVESLEAEKNDPTQYNNKGRTYLRERALSYAKSVLLPTLAFFTGMELAWRAGFILMNPQRELGGIVGIVVCSVSNILRPSNSVAATVKQGLARHRLSRTRFFSTGLEIFIPYVATSLAGMYFISNLSLPYYMVSQMVLTSIHTAWVHTVISNTEMSLWQRIPSGRDWLALIPAASLDVALPDAVYHLTKGTLVYFQDPAQGGELSPTVSFFSAIAPAIFSWLAATVTNAVYTKVAASMLHVNDQAAGSSDHEGPKRQLSVVEAASRITVQDWHRYLGIVYEAVLYEGIWVTFSCIVIATELHYHDPCAVMDLLGWISRDW</sequence>
<feature type="transmembrane region" description="Helical" evidence="1">
    <location>
        <begin position="239"/>
        <end position="262"/>
    </location>
</feature>
<organism evidence="2 3">
    <name type="scientific">Penicillium brevicompactum</name>
    <dbReference type="NCBI Taxonomy" id="5074"/>
    <lineage>
        <taxon>Eukaryota</taxon>
        <taxon>Fungi</taxon>
        <taxon>Dikarya</taxon>
        <taxon>Ascomycota</taxon>
        <taxon>Pezizomycotina</taxon>
        <taxon>Eurotiomycetes</taxon>
        <taxon>Eurotiomycetidae</taxon>
        <taxon>Eurotiales</taxon>
        <taxon>Aspergillaceae</taxon>
        <taxon>Penicillium</taxon>
    </lineage>
</organism>
<gene>
    <name evidence="2" type="ORF">N7452_003600</name>
</gene>
<dbReference type="AlphaFoldDB" id="A0A9W9UKA8"/>
<feature type="transmembrane region" description="Helical" evidence="1">
    <location>
        <begin position="132"/>
        <end position="153"/>
    </location>
</feature>
<reference evidence="2" key="1">
    <citation type="submission" date="2022-12" db="EMBL/GenBank/DDBJ databases">
        <authorList>
            <person name="Petersen C."/>
        </authorList>
    </citation>
    <scope>NUCLEOTIDE SEQUENCE</scope>
    <source>
        <strain evidence="2">IBT 35673</strain>
    </source>
</reference>
<keyword evidence="1" id="KW-0812">Transmembrane</keyword>
<evidence type="ECO:0000313" key="3">
    <source>
        <dbReference type="Proteomes" id="UP001147695"/>
    </source>
</evidence>
<comment type="caution">
    <text evidence="2">The sequence shown here is derived from an EMBL/GenBank/DDBJ whole genome shotgun (WGS) entry which is preliminary data.</text>
</comment>
<reference evidence="2" key="2">
    <citation type="journal article" date="2023" name="IMA Fungus">
        <title>Comparative genomic study of the Penicillium genus elucidates a diverse pangenome and 15 lateral gene transfer events.</title>
        <authorList>
            <person name="Petersen C."/>
            <person name="Sorensen T."/>
            <person name="Nielsen M.R."/>
            <person name="Sondergaard T.E."/>
            <person name="Sorensen J.L."/>
            <person name="Fitzpatrick D.A."/>
            <person name="Frisvad J.C."/>
            <person name="Nielsen K.L."/>
        </authorList>
    </citation>
    <scope>NUCLEOTIDE SEQUENCE</scope>
    <source>
        <strain evidence="2">IBT 35673</strain>
    </source>
</reference>
<name>A0A9W9UKA8_PENBR</name>
<dbReference type="EMBL" id="JAPZBQ010000002">
    <property type="protein sequence ID" value="KAJ5345596.1"/>
    <property type="molecule type" value="Genomic_DNA"/>
</dbReference>
<accession>A0A9W9UKA8</accession>